<sequence length="64" mass="7231">MKAEGRWSLSVAEVRQKAGVSYSYPLPVSSLPHLPFPILQSSEAQNKLTNQDNNYERPNIESTR</sequence>
<keyword evidence="3" id="KW-1185">Reference proteome</keyword>
<evidence type="ECO:0000313" key="2">
    <source>
        <dbReference type="EMBL" id="AFZ28478.1"/>
    </source>
</evidence>
<keyword evidence="2" id="KW-0614">Plasmid</keyword>
<dbReference type="EMBL" id="CP003643">
    <property type="protein sequence ID" value="AFZ28478.1"/>
    <property type="molecule type" value="Genomic_DNA"/>
</dbReference>
<dbReference type="HOGENOM" id="CLU_2860244_0_0_3"/>
<dbReference type="AlphaFoldDB" id="K9X7K1"/>
<accession>K9X7K1</accession>
<dbReference type="KEGG" id="csg:Cylst_6740"/>
<reference evidence="2 3" key="1">
    <citation type="submission" date="2012-06" db="EMBL/GenBank/DDBJ databases">
        <title>Noncontiguous Finished plasmid 1 of genome of Cylindrospermum stagnale PCC 7417.</title>
        <authorList>
            <consortium name="US DOE Joint Genome Institute"/>
            <person name="Gugger M."/>
            <person name="Coursin T."/>
            <person name="Rippka R."/>
            <person name="Tandeau De Marsac N."/>
            <person name="Huntemann M."/>
            <person name="Wei C.-L."/>
            <person name="Han J."/>
            <person name="Detter J.C."/>
            <person name="Han C."/>
            <person name="Tapia R."/>
            <person name="Davenport K."/>
            <person name="Daligault H."/>
            <person name="Erkkila T."/>
            <person name="Gu W."/>
            <person name="Munk A.C.C."/>
            <person name="Teshima H."/>
            <person name="Xu Y."/>
            <person name="Chain P."/>
            <person name="Chen A."/>
            <person name="Krypides N."/>
            <person name="Mavromatis K."/>
            <person name="Markowitz V."/>
            <person name="Szeto E."/>
            <person name="Ivanova N."/>
            <person name="Mikhailova N."/>
            <person name="Ovchinnikova G."/>
            <person name="Pagani I."/>
            <person name="Pati A."/>
            <person name="Goodwin L."/>
            <person name="Peters L."/>
            <person name="Pitluck S."/>
            <person name="Woyke T."/>
            <person name="Kerfeld C."/>
        </authorList>
    </citation>
    <scope>NUCLEOTIDE SEQUENCE [LARGE SCALE GENOMIC DNA]</scope>
    <source>
        <strain evidence="2 3">PCC 7417</strain>
        <plasmid evidence="3">Plasmid pCYLST.01</plasmid>
    </source>
</reference>
<dbReference type="Proteomes" id="UP000010475">
    <property type="component" value="Plasmid pCYLST.01"/>
</dbReference>
<feature type="region of interest" description="Disordered" evidence="1">
    <location>
        <begin position="42"/>
        <end position="64"/>
    </location>
</feature>
<feature type="compositionally biased region" description="Polar residues" evidence="1">
    <location>
        <begin position="42"/>
        <end position="53"/>
    </location>
</feature>
<feature type="compositionally biased region" description="Basic and acidic residues" evidence="1">
    <location>
        <begin position="54"/>
        <end position="64"/>
    </location>
</feature>
<protein>
    <submittedName>
        <fullName evidence="2">Uncharacterized protein</fullName>
    </submittedName>
</protein>
<evidence type="ECO:0000256" key="1">
    <source>
        <dbReference type="SAM" id="MobiDB-lite"/>
    </source>
</evidence>
<organism evidence="2 3">
    <name type="scientific">Cylindrospermum stagnale PCC 7417</name>
    <dbReference type="NCBI Taxonomy" id="56107"/>
    <lineage>
        <taxon>Bacteria</taxon>
        <taxon>Bacillati</taxon>
        <taxon>Cyanobacteriota</taxon>
        <taxon>Cyanophyceae</taxon>
        <taxon>Nostocales</taxon>
        <taxon>Nostocaceae</taxon>
        <taxon>Cylindrospermum</taxon>
    </lineage>
</organism>
<geneLocation type="plasmid" evidence="2 3">
    <name>pCYLST.01</name>
</geneLocation>
<gene>
    <name evidence="2" type="ORF">Cylst_6740</name>
</gene>
<evidence type="ECO:0000313" key="3">
    <source>
        <dbReference type="Proteomes" id="UP000010475"/>
    </source>
</evidence>
<proteinExistence type="predicted"/>
<name>K9X7K1_9NOST</name>